<dbReference type="Proteomes" id="UP000007635">
    <property type="component" value="Chromosome XVI"/>
</dbReference>
<dbReference type="GeneTree" id="ENSGT00940000156791"/>
<evidence type="ECO:0000256" key="3">
    <source>
        <dbReference type="ARBA" id="ARBA00004586"/>
    </source>
</evidence>
<evidence type="ECO:0000313" key="17">
    <source>
        <dbReference type="Ensembl" id="ENSGACP00000068687.1"/>
    </source>
</evidence>
<dbReference type="GO" id="GO:0015485">
    <property type="term" value="F:cholesterol binding"/>
    <property type="evidence" value="ECO:0007669"/>
    <property type="project" value="TreeGrafter"/>
</dbReference>
<comment type="subcellular location">
    <subcellularLocation>
        <location evidence="1">Cell membrane</location>
    </subcellularLocation>
    <subcellularLocation>
        <location evidence="2">Cytoplasm</location>
        <location evidence="2">Cytosol</location>
    </subcellularLocation>
    <subcellularLocation>
        <location evidence="3">Endoplasmic reticulum membrane</location>
    </subcellularLocation>
</comment>
<dbReference type="GO" id="GO:0005829">
    <property type="term" value="C:cytosol"/>
    <property type="evidence" value="ECO:0007669"/>
    <property type="project" value="UniProtKB-SubCell"/>
</dbReference>
<evidence type="ECO:0000259" key="16">
    <source>
        <dbReference type="PROSITE" id="PS50003"/>
    </source>
</evidence>
<dbReference type="GO" id="GO:0005789">
    <property type="term" value="C:endoplasmic reticulum membrane"/>
    <property type="evidence" value="ECO:0007669"/>
    <property type="project" value="UniProtKB-SubCell"/>
</dbReference>
<dbReference type="FunFam" id="2.40.160.120:FF:000001">
    <property type="entry name" value="Oxysterol-binding protein"/>
    <property type="match status" value="1"/>
</dbReference>
<sequence>MVDKSSMVHTSDTLPTSNSSSTVAEADSWEIIEGLKIGQSNVQRPDKHEGFMLKKRKWPLKGWHKRFFVLDNGILKYSKSPIDIQKGKLHGSIDVGLSVMSIKKRARRIDLDTEEHIYHLKVKSQDIFDAWVSKLRHHRLYRQNEIVRSPREATMRTFPPPAAKESPKPAPSEVREAKVSPPADDYFTYLRPRGNCRFARAERTSTNLALWQGYTGCKMNPVLSPRGVCVFARVCLSVLKRVVTAAQSEHLVCLLVGFLFLLQAGDQMGIPLTQQASNESRLSMSESVSEFFDAQEVLLSASSSENEPGALFHHLLPHPPPPLPVANGDFAGSAFRNGRRSCLPAPCPDTSNINLWNILRNNIGKDLSKVSMPVELNEPLNTLQRMCEELEYSELLDKAAETEDPLERMVVVAAFAVSGYSSTYYRAGSKPFNPLLGESYECIREDKGFCFFSEQVSHHPPISACHCESKNFTFWQDVRWKNKFWGKSMEVLPIGTVNLMIPRFGDQYEWNKVTTCVHNILSGQRWIEHYGEITIRNTKSSACLCKLTFVKGNYWSSNVNEVQGFVMDQEGKVVHRLFGKWHEGLYCGVPPSAKCIWRPGSMPTDYELYYGFTRFAIELNELCPELKDVLPRTDARFRPDQRHLEEGNLEMASSEKQRIEDLQRVRRKCNDENNVKLEPRFFKKVVDGNHRERWVSNNTYWELRKNPGFINMESTMNLW</sequence>
<dbReference type="GO" id="GO:0005886">
    <property type="term" value="C:plasma membrane"/>
    <property type="evidence" value="ECO:0007669"/>
    <property type="project" value="UniProtKB-SubCell"/>
</dbReference>
<evidence type="ECO:0000256" key="15">
    <source>
        <dbReference type="SAM" id="MobiDB-lite"/>
    </source>
</evidence>
<dbReference type="InterPro" id="IPR011993">
    <property type="entry name" value="PH-like_dom_sf"/>
</dbReference>
<evidence type="ECO:0000256" key="5">
    <source>
        <dbReference type="ARBA" id="ARBA00022448"/>
    </source>
</evidence>
<dbReference type="Gene3D" id="3.30.70.3490">
    <property type="match status" value="1"/>
</dbReference>
<evidence type="ECO:0000256" key="11">
    <source>
        <dbReference type="ARBA" id="ARBA00023121"/>
    </source>
</evidence>
<dbReference type="InterPro" id="IPR037239">
    <property type="entry name" value="OSBP_sf"/>
</dbReference>
<feature type="region of interest" description="Disordered" evidence="15">
    <location>
        <begin position="1"/>
        <end position="21"/>
    </location>
</feature>
<feature type="domain" description="PH" evidence="16">
    <location>
        <begin position="45"/>
        <end position="140"/>
    </location>
</feature>
<evidence type="ECO:0000313" key="18">
    <source>
        <dbReference type="Proteomes" id="UP000007635"/>
    </source>
</evidence>
<reference evidence="17 18" key="1">
    <citation type="journal article" date="2021" name="G3 (Bethesda)">
        <title>Improved contiguity of the threespine stickleback genome using long-read sequencing.</title>
        <authorList>
            <person name="Nath S."/>
            <person name="Shaw D.E."/>
            <person name="White M.A."/>
        </authorList>
    </citation>
    <scope>NUCLEOTIDE SEQUENCE [LARGE SCALE GENOMIC DNA]</scope>
    <source>
        <strain evidence="17 18">Lake Benthic</strain>
    </source>
</reference>
<dbReference type="FunFam" id="3.30.70.3490:FF:000002">
    <property type="entry name" value="Oxysterol-binding protein"/>
    <property type="match status" value="1"/>
</dbReference>
<evidence type="ECO:0000256" key="2">
    <source>
        <dbReference type="ARBA" id="ARBA00004514"/>
    </source>
</evidence>
<reference evidence="17" key="2">
    <citation type="submission" date="2025-08" db="UniProtKB">
        <authorList>
            <consortium name="Ensembl"/>
        </authorList>
    </citation>
    <scope>IDENTIFICATION</scope>
</reference>
<reference evidence="17" key="3">
    <citation type="submission" date="2025-09" db="UniProtKB">
        <authorList>
            <consortium name="Ensembl"/>
        </authorList>
    </citation>
    <scope>IDENTIFICATION</scope>
</reference>
<evidence type="ECO:0000256" key="1">
    <source>
        <dbReference type="ARBA" id="ARBA00004236"/>
    </source>
</evidence>
<organism evidence="17 18">
    <name type="scientific">Gasterosteus aculeatus aculeatus</name>
    <name type="common">three-spined stickleback</name>
    <dbReference type="NCBI Taxonomy" id="481459"/>
    <lineage>
        <taxon>Eukaryota</taxon>
        <taxon>Metazoa</taxon>
        <taxon>Chordata</taxon>
        <taxon>Craniata</taxon>
        <taxon>Vertebrata</taxon>
        <taxon>Euteleostomi</taxon>
        <taxon>Actinopterygii</taxon>
        <taxon>Neopterygii</taxon>
        <taxon>Teleostei</taxon>
        <taxon>Neoteleostei</taxon>
        <taxon>Acanthomorphata</taxon>
        <taxon>Eupercaria</taxon>
        <taxon>Perciformes</taxon>
        <taxon>Cottioidei</taxon>
        <taxon>Gasterosteales</taxon>
        <taxon>Gasterosteidae</taxon>
        <taxon>Gasterosteus</taxon>
    </lineage>
</organism>
<evidence type="ECO:0000256" key="9">
    <source>
        <dbReference type="ARBA" id="ARBA00022824"/>
    </source>
</evidence>
<dbReference type="FunFam" id="2.30.29.30:FF:000011">
    <property type="entry name" value="Oxysterol-binding protein"/>
    <property type="match status" value="1"/>
</dbReference>
<accession>A0AAQ4S0Z4</accession>
<keyword evidence="7" id="KW-0963">Cytoplasm</keyword>
<dbReference type="SUPFAM" id="SSF144000">
    <property type="entry name" value="Oxysterol-binding protein-like"/>
    <property type="match status" value="1"/>
</dbReference>
<evidence type="ECO:0000256" key="13">
    <source>
        <dbReference type="RuleBase" id="RU003844"/>
    </source>
</evidence>
<keyword evidence="8" id="KW-0597">Phosphoprotein</keyword>
<keyword evidence="11" id="KW-0446">Lipid-binding</keyword>
<dbReference type="GO" id="GO:0006699">
    <property type="term" value="P:bile acid biosynthetic process"/>
    <property type="evidence" value="ECO:0007669"/>
    <property type="project" value="UniProtKB-ARBA"/>
</dbReference>
<keyword evidence="18" id="KW-1185">Reference proteome</keyword>
<dbReference type="PANTHER" id="PTHR10972">
    <property type="entry name" value="OXYSTEROL-BINDING PROTEIN-RELATED"/>
    <property type="match status" value="1"/>
</dbReference>
<dbReference type="Pfam" id="PF15409">
    <property type="entry name" value="PH_8"/>
    <property type="match status" value="1"/>
</dbReference>
<dbReference type="Ensembl" id="ENSGACT00000068955.1">
    <property type="protein sequence ID" value="ENSGACP00000068687.1"/>
    <property type="gene ID" value="ENSGACG00000004410.2"/>
</dbReference>
<evidence type="ECO:0000256" key="14">
    <source>
        <dbReference type="RuleBase" id="RU003845"/>
    </source>
</evidence>
<dbReference type="PROSITE" id="PS01013">
    <property type="entry name" value="OSBP"/>
    <property type="match status" value="1"/>
</dbReference>
<dbReference type="PROSITE" id="PS50003">
    <property type="entry name" value="PH_DOMAIN"/>
    <property type="match status" value="1"/>
</dbReference>
<keyword evidence="5 14" id="KW-0813">Transport</keyword>
<dbReference type="InterPro" id="IPR001849">
    <property type="entry name" value="PH_domain"/>
</dbReference>
<dbReference type="Gene3D" id="2.30.29.30">
    <property type="entry name" value="Pleckstrin-homology domain (PH domain)/Phosphotyrosine-binding domain (PTB)"/>
    <property type="match status" value="1"/>
</dbReference>
<keyword evidence="6" id="KW-1003">Cell membrane</keyword>
<keyword evidence="9" id="KW-0256">Endoplasmic reticulum</keyword>
<protein>
    <recommendedName>
        <fullName evidence="14">Oxysterol-binding protein</fullName>
    </recommendedName>
</protein>
<feature type="region of interest" description="Disordered" evidence="15">
    <location>
        <begin position="155"/>
        <end position="177"/>
    </location>
</feature>
<evidence type="ECO:0000256" key="7">
    <source>
        <dbReference type="ARBA" id="ARBA00022490"/>
    </source>
</evidence>
<dbReference type="InterPro" id="IPR041680">
    <property type="entry name" value="PH_8"/>
</dbReference>
<dbReference type="InterPro" id="IPR000648">
    <property type="entry name" value="Oxysterol-bd"/>
</dbReference>
<keyword evidence="12" id="KW-0472">Membrane</keyword>
<evidence type="ECO:0000256" key="10">
    <source>
        <dbReference type="ARBA" id="ARBA00023055"/>
    </source>
</evidence>
<evidence type="ECO:0000256" key="6">
    <source>
        <dbReference type="ARBA" id="ARBA00022475"/>
    </source>
</evidence>
<comment type="similarity">
    <text evidence="4 13">Belongs to the OSBP family.</text>
</comment>
<evidence type="ECO:0000256" key="12">
    <source>
        <dbReference type="ARBA" id="ARBA00023136"/>
    </source>
</evidence>
<dbReference type="GO" id="GO:0120015">
    <property type="term" value="F:sterol transfer activity"/>
    <property type="evidence" value="ECO:0007669"/>
    <property type="project" value="UniProtKB-ARBA"/>
</dbReference>
<dbReference type="AlphaFoldDB" id="A0AAQ4S0Z4"/>
<keyword evidence="10 14" id="KW-0445">Lipid transport</keyword>
<dbReference type="GO" id="GO:0097038">
    <property type="term" value="C:perinuclear endoplasmic reticulum"/>
    <property type="evidence" value="ECO:0007669"/>
    <property type="project" value="TreeGrafter"/>
</dbReference>
<name>A0AAQ4S0Z4_GASAC</name>
<dbReference type="PANTHER" id="PTHR10972:SF76">
    <property type="entry name" value="OXYSTEROL-BINDING PROTEIN-RELATED PROTEIN 6"/>
    <property type="match status" value="1"/>
</dbReference>
<dbReference type="GO" id="GO:0031965">
    <property type="term" value="C:nuclear membrane"/>
    <property type="evidence" value="ECO:0007669"/>
    <property type="project" value="TreeGrafter"/>
</dbReference>
<dbReference type="SMART" id="SM00233">
    <property type="entry name" value="PH"/>
    <property type="match status" value="1"/>
</dbReference>
<dbReference type="Gene3D" id="2.40.160.120">
    <property type="match status" value="1"/>
</dbReference>
<feature type="compositionally biased region" description="Polar residues" evidence="15">
    <location>
        <begin position="7"/>
        <end position="21"/>
    </location>
</feature>
<dbReference type="InterPro" id="IPR018494">
    <property type="entry name" value="Oxysterol-bd_CS"/>
</dbReference>
<dbReference type="SUPFAM" id="SSF50729">
    <property type="entry name" value="PH domain-like"/>
    <property type="match status" value="1"/>
</dbReference>
<evidence type="ECO:0000256" key="8">
    <source>
        <dbReference type="ARBA" id="ARBA00022553"/>
    </source>
</evidence>
<dbReference type="Pfam" id="PF01237">
    <property type="entry name" value="Oxysterol_BP"/>
    <property type="match status" value="1"/>
</dbReference>
<evidence type="ECO:0000256" key="4">
    <source>
        <dbReference type="ARBA" id="ARBA00008842"/>
    </source>
</evidence>
<dbReference type="CDD" id="cd13287">
    <property type="entry name" value="PH_ORP3_ORP6_ORP7"/>
    <property type="match status" value="1"/>
</dbReference>
<proteinExistence type="inferred from homology"/>